<dbReference type="EMBL" id="KV440989">
    <property type="protein sequence ID" value="OAD70270.1"/>
    <property type="molecule type" value="Genomic_DNA"/>
</dbReference>
<evidence type="ECO:0000256" key="1">
    <source>
        <dbReference type="SAM" id="Phobius"/>
    </source>
</evidence>
<dbReference type="VEuPathDB" id="FungiDB:PHYBLDRAFT_171652"/>
<evidence type="ECO:0000313" key="2">
    <source>
        <dbReference type="EMBL" id="OAD70270.1"/>
    </source>
</evidence>
<keyword evidence="1" id="KW-0472">Membrane</keyword>
<reference evidence="3" key="1">
    <citation type="submission" date="2015-06" db="EMBL/GenBank/DDBJ databases">
        <title>Expansion of signal transduction pathways in fungi by whole-genome duplication.</title>
        <authorList>
            <consortium name="DOE Joint Genome Institute"/>
            <person name="Corrochano L.M."/>
            <person name="Kuo A."/>
            <person name="Marcet-Houben M."/>
            <person name="Polaino S."/>
            <person name="Salamov A."/>
            <person name="Villalobos J.M."/>
            <person name="Alvarez M.I."/>
            <person name="Avalos J."/>
            <person name="Benito E.P."/>
            <person name="Benoit I."/>
            <person name="Burger G."/>
            <person name="Camino L.P."/>
            <person name="Canovas D."/>
            <person name="Cerda-Olmedo E."/>
            <person name="Cheng J.-F."/>
            <person name="Dominguez A."/>
            <person name="Elias M."/>
            <person name="Eslava A.P."/>
            <person name="Glaser F."/>
            <person name="Grimwood J."/>
            <person name="Gutierrez G."/>
            <person name="Heitman J."/>
            <person name="Henrissat B."/>
            <person name="Iturriaga E.A."/>
            <person name="Lang B.F."/>
            <person name="Lavin J.L."/>
            <person name="Lee S."/>
            <person name="Li W."/>
            <person name="Lindquist E."/>
            <person name="Lopez-Garcia S."/>
            <person name="Luque E.M."/>
            <person name="Marcos A.T."/>
            <person name="Martin J."/>
            <person name="McCluskey K."/>
            <person name="Medina H.R."/>
            <person name="Miralles-Duran A."/>
            <person name="Miyazaki A."/>
            <person name="Munoz-Torres E."/>
            <person name="Oguiza J.A."/>
            <person name="Ohm R."/>
            <person name="Olmedo M."/>
            <person name="Orejas M."/>
            <person name="Ortiz-Castellanos L."/>
            <person name="Pisabarro A.G."/>
            <person name="Rodriguez-Romero J."/>
            <person name="Ruiz-Herrera J."/>
            <person name="Ruiz-Vazquez R."/>
            <person name="Sanz C."/>
            <person name="Schackwitz W."/>
            <person name="Schmutz J."/>
            <person name="Shahriari M."/>
            <person name="Shelest E."/>
            <person name="Silva-Franco F."/>
            <person name="Soanes D."/>
            <person name="Syed K."/>
            <person name="Tagua V.G."/>
            <person name="Talbot N.J."/>
            <person name="Thon M."/>
            <person name="De vries R.P."/>
            <person name="Wiebenga A."/>
            <person name="Yadav J.S."/>
            <person name="Braun E.L."/>
            <person name="Baker S."/>
            <person name="Garre V."/>
            <person name="Horwitz B."/>
            <person name="Torres-Martinez S."/>
            <person name="Idnurm A."/>
            <person name="Herrera-Estrella A."/>
            <person name="Gabaldon T."/>
            <person name="Grigoriev I.V."/>
        </authorList>
    </citation>
    <scope>NUCLEOTIDE SEQUENCE [LARGE SCALE GENOMIC DNA]</scope>
    <source>
        <strain evidence="3">NRRL 1555(-)</strain>
    </source>
</reference>
<keyword evidence="1" id="KW-0812">Transmembrane</keyword>
<evidence type="ECO:0000313" key="3">
    <source>
        <dbReference type="Proteomes" id="UP000077315"/>
    </source>
</evidence>
<feature type="transmembrane region" description="Helical" evidence="1">
    <location>
        <begin position="61"/>
        <end position="83"/>
    </location>
</feature>
<organism evidence="2 3">
    <name type="scientific">Phycomyces blakesleeanus (strain ATCC 8743b / DSM 1359 / FGSC 10004 / NBRC 33097 / NRRL 1555)</name>
    <dbReference type="NCBI Taxonomy" id="763407"/>
    <lineage>
        <taxon>Eukaryota</taxon>
        <taxon>Fungi</taxon>
        <taxon>Fungi incertae sedis</taxon>
        <taxon>Mucoromycota</taxon>
        <taxon>Mucoromycotina</taxon>
        <taxon>Mucoromycetes</taxon>
        <taxon>Mucorales</taxon>
        <taxon>Phycomycetaceae</taxon>
        <taxon>Phycomyces</taxon>
    </lineage>
</organism>
<dbReference type="AlphaFoldDB" id="A0A163DBW4"/>
<dbReference type="Proteomes" id="UP000077315">
    <property type="component" value="Unassembled WGS sequence"/>
</dbReference>
<proteinExistence type="predicted"/>
<feature type="transmembrane region" description="Helical" evidence="1">
    <location>
        <begin position="103"/>
        <end position="120"/>
    </location>
</feature>
<accession>A0A163DBW4</accession>
<protein>
    <submittedName>
        <fullName evidence="2">Uncharacterized protein</fullName>
    </submittedName>
</protein>
<dbReference type="GeneID" id="28997545"/>
<sequence length="259" mass="30129">MVQNYDTRVTKKQKVESKSTEIVFIQPINEAEVVVCEIERIFESRKSDKFLRRSAHKNARICHFLFTVGGSNHLLLFHFFLYMSTQLGLYVNVMNTNEDNKDPSSPICSAFLIIVTFTYRSDTIRSQFHRYETLNRCWSISSRFLIATSKVSLLLKLQTPPKNTPNFCKNDPHAHTTFLLPGPPSFLQASQEHWRNLLESDISCKPLAIWCHLAYRKIPSRQRQFSYKIKDVNDGNYVPCGDFEDDGHLFWKCALKKPI</sequence>
<keyword evidence="1" id="KW-1133">Transmembrane helix</keyword>
<gene>
    <name evidence="2" type="ORF">PHYBLDRAFT_171652</name>
</gene>
<dbReference type="RefSeq" id="XP_018288310.1">
    <property type="nucleotide sequence ID" value="XM_018436639.1"/>
</dbReference>
<name>A0A163DBW4_PHYB8</name>
<keyword evidence="3" id="KW-1185">Reference proteome</keyword>
<dbReference type="InParanoid" id="A0A163DBW4"/>